<feature type="region of interest" description="Disordered" evidence="5">
    <location>
        <begin position="133"/>
        <end position="201"/>
    </location>
</feature>
<dbReference type="SUPFAM" id="SSF55729">
    <property type="entry name" value="Acyl-CoA N-acyltransferases (Nat)"/>
    <property type="match status" value="1"/>
</dbReference>
<feature type="region of interest" description="Disordered" evidence="5">
    <location>
        <begin position="388"/>
        <end position="458"/>
    </location>
</feature>
<reference evidence="9" key="1">
    <citation type="submission" date="2015-02" db="EMBL/GenBank/DDBJ databases">
        <authorList>
            <person name="Gon?alves P."/>
        </authorList>
    </citation>
    <scope>NUCLEOTIDE SEQUENCE [LARGE SCALE GENOMIC DNA]</scope>
</reference>
<evidence type="ECO:0000256" key="2">
    <source>
        <dbReference type="ARBA" id="ARBA00012025"/>
    </source>
</evidence>
<name>A0A0D6EG73_SPOSA</name>
<feature type="compositionally biased region" description="Acidic residues" evidence="5">
    <location>
        <begin position="432"/>
        <end position="446"/>
    </location>
</feature>
<evidence type="ECO:0000256" key="5">
    <source>
        <dbReference type="SAM" id="MobiDB-lite"/>
    </source>
</evidence>
<feature type="compositionally biased region" description="Gly residues" evidence="5">
    <location>
        <begin position="140"/>
        <end position="150"/>
    </location>
</feature>
<gene>
    <name evidence="8" type="primary">SPOSA6832_00234</name>
</gene>
<feature type="compositionally biased region" description="Basic and acidic residues" evidence="5">
    <location>
        <begin position="152"/>
        <end position="168"/>
    </location>
</feature>
<feature type="domain" description="N-end rule aminoacyl transferase C-terminal" evidence="7">
    <location>
        <begin position="225"/>
        <end position="365"/>
    </location>
</feature>
<feature type="domain" description="N-end aminoacyl transferase N-terminal" evidence="6">
    <location>
        <begin position="33"/>
        <end position="121"/>
    </location>
</feature>
<dbReference type="AlphaFoldDB" id="A0A0D6EG73"/>
<organism evidence="8 9">
    <name type="scientific">Sporidiobolus salmonicolor</name>
    <name type="common">Yeast-like fungus</name>
    <name type="synonym">Sporobolomyces salmonicolor</name>
    <dbReference type="NCBI Taxonomy" id="5005"/>
    <lineage>
        <taxon>Eukaryota</taxon>
        <taxon>Fungi</taxon>
        <taxon>Dikarya</taxon>
        <taxon>Basidiomycota</taxon>
        <taxon>Pucciniomycotina</taxon>
        <taxon>Microbotryomycetes</taxon>
        <taxon>Sporidiobolales</taxon>
        <taxon>Sporidiobolaceae</taxon>
        <taxon>Sporobolomyces</taxon>
    </lineage>
</organism>
<proteinExistence type="inferred from homology"/>
<keyword evidence="9" id="KW-1185">Reference proteome</keyword>
<evidence type="ECO:0000259" key="6">
    <source>
        <dbReference type="Pfam" id="PF04376"/>
    </source>
</evidence>
<protein>
    <recommendedName>
        <fullName evidence="2">arginyltransferase</fullName>
        <ecNumber evidence="2">2.3.2.8</ecNumber>
    </recommendedName>
</protein>
<feature type="compositionally biased region" description="Low complexity" evidence="5">
    <location>
        <begin position="393"/>
        <end position="413"/>
    </location>
</feature>
<evidence type="ECO:0000313" key="9">
    <source>
        <dbReference type="Proteomes" id="UP000243876"/>
    </source>
</evidence>
<dbReference type="Pfam" id="PF04376">
    <property type="entry name" value="ATE_N"/>
    <property type="match status" value="1"/>
</dbReference>
<dbReference type="EMBL" id="CENE01000001">
    <property type="protein sequence ID" value="CEQ38768.1"/>
    <property type="molecule type" value="Genomic_DNA"/>
</dbReference>
<feature type="non-terminal residue" evidence="8">
    <location>
        <position position="1"/>
    </location>
</feature>
<comment type="similarity">
    <text evidence="1">Belongs to the R-transferase family.</text>
</comment>
<evidence type="ECO:0000256" key="3">
    <source>
        <dbReference type="ARBA" id="ARBA00022679"/>
    </source>
</evidence>
<keyword evidence="4" id="KW-0012">Acyltransferase</keyword>
<sequence>MSDHSALASNADSSSSSDPLSLSILQPLAYSASTCGYCAEEKGKRSKTKCSKSYGAHHAVFPHDVPTSSAWAHALSCATYKNLLDQGWRRSGSYLYKPDMGRTCCPQYTISKFQPSRSQRQLLHRFSTFMREGGREGEKGWGPAGAGAGADGKAREGEKADVEMKDGQGKGQGKTRGKGKGKAHNQAPLDLGDQVHGGDWERSPENEPFKHKFEYILEPASFSQEKYALFKRYQMEVHGEAETKVSAKGFRRFLCDTPLDLEPTSSPTHSYGSHHALYRLDGVLIAFAVLDLLPGAVSSVYFVWDPEWAGMSLGKVSALREIQMVREMEDNGLWERGTGRYMMGFYIHSCAKMRYKADYQPSFLLDPATNTYFPWSHVKPLLDAASPRVASFSQPDRSTPTTSSSRPLEPPGATTGGGTTPTRSEEETAASGEEEEDEDEDEDDDVWPSPPPLGCLDPQNLSKELLLNSFVLEGRTLAPLLLSTAWHDPHTQQEVRELLAATGEACAGRLAIWMGR</sequence>
<evidence type="ECO:0000259" key="7">
    <source>
        <dbReference type="Pfam" id="PF04377"/>
    </source>
</evidence>
<feature type="region of interest" description="Disordered" evidence="5">
    <location>
        <begin position="1"/>
        <end position="20"/>
    </location>
</feature>
<evidence type="ECO:0000313" key="8">
    <source>
        <dbReference type="EMBL" id="CEQ38768.1"/>
    </source>
</evidence>
<evidence type="ECO:0000256" key="1">
    <source>
        <dbReference type="ARBA" id="ARBA00009991"/>
    </source>
</evidence>
<dbReference type="Proteomes" id="UP000243876">
    <property type="component" value="Unassembled WGS sequence"/>
</dbReference>
<dbReference type="InterPro" id="IPR007472">
    <property type="entry name" value="N-end_Aminoacyl_Trfase_C"/>
</dbReference>
<dbReference type="InterPro" id="IPR030700">
    <property type="entry name" value="N-end_Aminoacyl_Trfase"/>
</dbReference>
<dbReference type="OrthoDB" id="74183at2759"/>
<dbReference type="GO" id="GO:0005737">
    <property type="term" value="C:cytoplasm"/>
    <property type="evidence" value="ECO:0007669"/>
    <property type="project" value="TreeGrafter"/>
</dbReference>
<evidence type="ECO:0000256" key="4">
    <source>
        <dbReference type="ARBA" id="ARBA00023315"/>
    </source>
</evidence>
<accession>A0A0D6EG73</accession>
<dbReference type="Pfam" id="PF04377">
    <property type="entry name" value="ATE_C"/>
    <property type="match status" value="1"/>
</dbReference>
<dbReference type="InterPro" id="IPR016181">
    <property type="entry name" value="Acyl_CoA_acyltransferase"/>
</dbReference>
<keyword evidence="3" id="KW-0808">Transferase</keyword>
<dbReference type="PANTHER" id="PTHR21367:SF1">
    <property type="entry name" value="ARGINYL-TRNA--PROTEIN TRANSFERASE 1"/>
    <property type="match status" value="1"/>
</dbReference>
<dbReference type="GO" id="GO:0004057">
    <property type="term" value="F:arginyl-tRNA--protein transferase activity"/>
    <property type="evidence" value="ECO:0007669"/>
    <property type="project" value="UniProtKB-EC"/>
</dbReference>
<dbReference type="InterPro" id="IPR007471">
    <property type="entry name" value="N-end_Aminoacyl_Trfase_N"/>
</dbReference>
<feature type="compositionally biased region" description="Basic residues" evidence="5">
    <location>
        <begin position="173"/>
        <end position="183"/>
    </location>
</feature>
<dbReference type="PANTHER" id="PTHR21367">
    <property type="entry name" value="ARGININE-TRNA-PROTEIN TRANSFERASE 1"/>
    <property type="match status" value="1"/>
</dbReference>
<dbReference type="EC" id="2.3.2.8" evidence="2"/>